<gene>
    <name evidence="2" type="ORF">H2LOC_006145</name>
</gene>
<dbReference type="OrthoDB" id="8451299at2"/>
<dbReference type="RefSeq" id="WP_136495592.1">
    <property type="nucleotide sequence ID" value="NZ_CP046052.1"/>
</dbReference>
<dbReference type="Proteomes" id="UP000309061">
    <property type="component" value="Chromosome"/>
</dbReference>
<evidence type="ECO:0000256" key="1">
    <source>
        <dbReference type="SAM" id="MobiDB-lite"/>
    </source>
</evidence>
<dbReference type="KEGG" id="mhey:H2LOC_006145"/>
<dbReference type="AlphaFoldDB" id="A0A6B8KC97"/>
<dbReference type="EMBL" id="CP046052">
    <property type="protein sequence ID" value="QGM45309.1"/>
    <property type="molecule type" value="Genomic_DNA"/>
</dbReference>
<feature type="compositionally biased region" description="Low complexity" evidence="1">
    <location>
        <begin position="1"/>
        <end position="11"/>
    </location>
</feature>
<accession>A0A6B8KC97</accession>
<sequence>MVNNSNSASGNGKKHNGAASPQTDITDAESLSVAAYIADLTAEMAQLAARGKLPMLAYFLNLARVEAQMYVREHGRQGISGES</sequence>
<evidence type="ECO:0000313" key="3">
    <source>
        <dbReference type="Proteomes" id="UP000309061"/>
    </source>
</evidence>
<feature type="region of interest" description="Disordered" evidence="1">
    <location>
        <begin position="1"/>
        <end position="24"/>
    </location>
</feature>
<organism evidence="2 3">
    <name type="scientific">Methylocystis heyeri</name>
    <dbReference type="NCBI Taxonomy" id="391905"/>
    <lineage>
        <taxon>Bacteria</taxon>
        <taxon>Pseudomonadati</taxon>
        <taxon>Pseudomonadota</taxon>
        <taxon>Alphaproteobacteria</taxon>
        <taxon>Hyphomicrobiales</taxon>
        <taxon>Methylocystaceae</taxon>
        <taxon>Methylocystis</taxon>
    </lineage>
</organism>
<evidence type="ECO:0000313" key="2">
    <source>
        <dbReference type="EMBL" id="QGM45309.1"/>
    </source>
</evidence>
<protein>
    <submittedName>
        <fullName evidence="2">Uncharacterized protein</fullName>
    </submittedName>
</protein>
<reference evidence="2 3" key="1">
    <citation type="submission" date="2019-11" db="EMBL/GenBank/DDBJ databases">
        <title>The genome sequence of Methylocystis heyeri.</title>
        <authorList>
            <person name="Oshkin I.Y."/>
            <person name="Miroshnikov K."/>
            <person name="Dedysh S.N."/>
        </authorList>
    </citation>
    <scope>NUCLEOTIDE SEQUENCE [LARGE SCALE GENOMIC DNA]</scope>
    <source>
        <strain evidence="2 3">H2</strain>
    </source>
</reference>
<proteinExistence type="predicted"/>
<name>A0A6B8KC97_9HYPH</name>
<keyword evidence="3" id="KW-1185">Reference proteome</keyword>